<dbReference type="Proteomes" id="UP001304895">
    <property type="component" value="Unassembled WGS sequence"/>
</dbReference>
<protein>
    <submittedName>
        <fullName evidence="1">Uncharacterized protein</fullName>
    </submittedName>
</protein>
<reference evidence="1" key="2">
    <citation type="submission" date="2023-05" db="EMBL/GenBank/DDBJ databases">
        <authorList>
            <consortium name="Lawrence Berkeley National Laboratory"/>
            <person name="Steindorff A."/>
            <person name="Hensen N."/>
            <person name="Bonometti L."/>
            <person name="Westerberg I."/>
            <person name="Brannstrom I.O."/>
            <person name="Guillou S."/>
            <person name="Cros-Aarteil S."/>
            <person name="Calhoun S."/>
            <person name="Haridas S."/>
            <person name="Kuo A."/>
            <person name="Mondo S."/>
            <person name="Pangilinan J."/>
            <person name="Riley R."/>
            <person name="Labutti K."/>
            <person name="Andreopoulos B."/>
            <person name="Lipzen A."/>
            <person name="Chen C."/>
            <person name="Yanf M."/>
            <person name="Daum C."/>
            <person name="Ng V."/>
            <person name="Clum A."/>
            <person name="Ohm R."/>
            <person name="Martin F."/>
            <person name="Silar P."/>
            <person name="Natvig D."/>
            <person name="Lalanne C."/>
            <person name="Gautier V."/>
            <person name="Ament-Velasquez S.L."/>
            <person name="Kruys A."/>
            <person name="Hutchinson M.I."/>
            <person name="Powell A.J."/>
            <person name="Barry K."/>
            <person name="Miller A.N."/>
            <person name="Grigoriev I.V."/>
            <person name="Debuchy R."/>
            <person name="Gladieux P."/>
            <person name="Thoren M.H."/>
            <person name="Johannesson H."/>
        </authorList>
    </citation>
    <scope>NUCLEOTIDE SEQUENCE</scope>
    <source>
        <strain evidence="1">CBS 123565</strain>
    </source>
</reference>
<proteinExistence type="predicted"/>
<organism evidence="1 2">
    <name type="scientific">Trichocladium antarcticum</name>
    <dbReference type="NCBI Taxonomy" id="1450529"/>
    <lineage>
        <taxon>Eukaryota</taxon>
        <taxon>Fungi</taxon>
        <taxon>Dikarya</taxon>
        <taxon>Ascomycota</taxon>
        <taxon>Pezizomycotina</taxon>
        <taxon>Sordariomycetes</taxon>
        <taxon>Sordariomycetidae</taxon>
        <taxon>Sordariales</taxon>
        <taxon>Chaetomiaceae</taxon>
        <taxon>Trichocladium</taxon>
    </lineage>
</organism>
<dbReference type="EMBL" id="MU853420">
    <property type="protein sequence ID" value="KAK4132067.1"/>
    <property type="molecule type" value="Genomic_DNA"/>
</dbReference>
<reference evidence="1" key="1">
    <citation type="journal article" date="2023" name="Mol. Phylogenet. Evol.">
        <title>Genome-scale phylogeny and comparative genomics of the fungal order Sordariales.</title>
        <authorList>
            <person name="Hensen N."/>
            <person name="Bonometti L."/>
            <person name="Westerberg I."/>
            <person name="Brannstrom I.O."/>
            <person name="Guillou S."/>
            <person name="Cros-Aarteil S."/>
            <person name="Calhoun S."/>
            <person name="Haridas S."/>
            <person name="Kuo A."/>
            <person name="Mondo S."/>
            <person name="Pangilinan J."/>
            <person name="Riley R."/>
            <person name="LaButti K."/>
            <person name="Andreopoulos B."/>
            <person name="Lipzen A."/>
            <person name="Chen C."/>
            <person name="Yan M."/>
            <person name="Daum C."/>
            <person name="Ng V."/>
            <person name="Clum A."/>
            <person name="Steindorff A."/>
            <person name="Ohm R.A."/>
            <person name="Martin F."/>
            <person name="Silar P."/>
            <person name="Natvig D.O."/>
            <person name="Lalanne C."/>
            <person name="Gautier V."/>
            <person name="Ament-Velasquez S.L."/>
            <person name="Kruys A."/>
            <person name="Hutchinson M.I."/>
            <person name="Powell A.J."/>
            <person name="Barry K."/>
            <person name="Miller A.N."/>
            <person name="Grigoriev I.V."/>
            <person name="Debuchy R."/>
            <person name="Gladieux P."/>
            <person name="Hiltunen Thoren M."/>
            <person name="Johannesson H."/>
        </authorList>
    </citation>
    <scope>NUCLEOTIDE SEQUENCE</scope>
    <source>
        <strain evidence="1">CBS 123565</strain>
    </source>
</reference>
<sequence length="70" mass="7802">MAKSSCDYKAALVAIRESGLKHPDGQLLESFVEESADHDRAAAYLLNTSTHTPDLRAFLVEWKHIIAMCK</sequence>
<comment type="caution">
    <text evidence="1">The sequence shown here is derived from an EMBL/GenBank/DDBJ whole genome shotgun (WGS) entry which is preliminary data.</text>
</comment>
<evidence type="ECO:0000313" key="1">
    <source>
        <dbReference type="EMBL" id="KAK4132067.1"/>
    </source>
</evidence>
<accession>A0AAN6ZBF2</accession>
<evidence type="ECO:0000313" key="2">
    <source>
        <dbReference type="Proteomes" id="UP001304895"/>
    </source>
</evidence>
<name>A0AAN6ZBF2_9PEZI</name>
<dbReference type="AlphaFoldDB" id="A0AAN6ZBF2"/>
<gene>
    <name evidence="1" type="ORF">BT67DRAFT_134483</name>
</gene>
<keyword evidence="2" id="KW-1185">Reference proteome</keyword>